<evidence type="ECO:0000313" key="1">
    <source>
        <dbReference type="EMBL" id="MBB6413792.1"/>
    </source>
</evidence>
<dbReference type="RefSeq" id="WP_184877906.1">
    <property type="nucleotide sequence ID" value="NZ_JACHEF010000009.1"/>
</dbReference>
<keyword evidence="2" id="KW-1185">Reference proteome</keyword>
<evidence type="ECO:0000313" key="2">
    <source>
        <dbReference type="Proteomes" id="UP000556329"/>
    </source>
</evidence>
<gene>
    <name evidence="1" type="ORF">HNQ71_006501</name>
</gene>
<comment type="caution">
    <text evidence="1">The sequence shown here is derived from an EMBL/GenBank/DDBJ whole genome shotgun (WGS) entry which is preliminary data.</text>
</comment>
<accession>A0A841PUS1</accession>
<dbReference type="EMBL" id="JACHEF010000009">
    <property type="protein sequence ID" value="MBB6413792.1"/>
    <property type="molecule type" value="Genomic_DNA"/>
</dbReference>
<protein>
    <submittedName>
        <fullName evidence="1">Uncharacterized protein</fullName>
    </submittedName>
</protein>
<organism evidence="1 2">
    <name type="scientific">Mesorhizobium sangaii</name>
    <dbReference type="NCBI Taxonomy" id="505389"/>
    <lineage>
        <taxon>Bacteria</taxon>
        <taxon>Pseudomonadati</taxon>
        <taxon>Pseudomonadota</taxon>
        <taxon>Alphaproteobacteria</taxon>
        <taxon>Hyphomicrobiales</taxon>
        <taxon>Phyllobacteriaceae</taxon>
        <taxon>Mesorhizobium</taxon>
    </lineage>
</organism>
<name>A0A841PUS1_9HYPH</name>
<dbReference type="AlphaFoldDB" id="A0A841PUS1"/>
<proteinExistence type="predicted"/>
<reference evidence="1 2" key="1">
    <citation type="submission" date="2020-08" db="EMBL/GenBank/DDBJ databases">
        <title>Genomic Encyclopedia of Type Strains, Phase IV (KMG-IV): sequencing the most valuable type-strain genomes for metagenomic binning, comparative biology and taxonomic classification.</title>
        <authorList>
            <person name="Goeker M."/>
        </authorList>
    </citation>
    <scope>NUCLEOTIDE SEQUENCE [LARGE SCALE GENOMIC DNA]</scope>
    <source>
        <strain evidence="1 2">DSM 100039</strain>
    </source>
</reference>
<sequence>MDFYQWHINEHMPERTDITGFLRGRRYKAIDSETHPEFFTLYEVENFDVLVSENYANRLNSPTPWTRRAVAHFLNTSRGLARVLSTKGPGPGGVLATIRFHPATRDYDETVEDLSSLVSNLMEFPLITGAHLCKSDEQATGIRTAEHEGRTDYDAPPNWFILVETCTPESLEAPIQAVLEHPIVRNAIVGRYAAEYTRLKTASSAG</sequence>
<dbReference type="Proteomes" id="UP000556329">
    <property type="component" value="Unassembled WGS sequence"/>
</dbReference>